<keyword evidence="2" id="KW-1185">Reference proteome</keyword>
<evidence type="ECO:0000313" key="2">
    <source>
        <dbReference type="Proteomes" id="UP000244005"/>
    </source>
</evidence>
<name>A0A2R6W9C4_MARPO</name>
<sequence>MLDLYRSEQASGAACGPEIQKQVQRHKGNIFCGPGISTHSHSKHLLKRGAMNLMCVVYLLWICPQTHAGLP</sequence>
<dbReference type="AlphaFoldDB" id="A0A2R6W9C4"/>
<accession>A0A2R6W9C4</accession>
<protein>
    <submittedName>
        <fullName evidence="1">Uncharacterized protein</fullName>
    </submittedName>
</protein>
<organism evidence="1 2">
    <name type="scientific">Marchantia polymorpha</name>
    <name type="common">Common liverwort</name>
    <name type="synonym">Marchantia aquatica</name>
    <dbReference type="NCBI Taxonomy" id="3197"/>
    <lineage>
        <taxon>Eukaryota</taxon>
        <taxon>Viridiplantae</taxon>
        <taxon>Streptophyta</taxon>
        <taxon>Embryophyta</taxon>
        <taxon>Marchantiophyta</taxon>
        <taxon>Marchantiopsida</taxon>
        <taxon>Marchantiidae</taxon>
        <taxon>Marchantiales</taxon>
        <taxon>Marchantiaceae</taxon>
        <taxon>Marchantia</taxon>
    </lineage>
</organism>
<dbReference type="EMBL" id="KZ772796">
    <property type="protein sequence ID" value="PTQ30460.1"/>
    <property type="molecule type" value="Genomic_DNA"/>
</dbReference>
<dbReference type="Proteomes" id="UP000244005">
    <property type="component" value="Unassembled WGS sequence"/>
</dbReference>
<proteinExistence type="predicted"/>
<evidence type="ECO:0000313" key="1">
    <source>
        <dbReference type="EMBL" id="PTQ30460.1"/>
    </source>
</evidence>
<reference evidence="2" key="1">
    <citation type="journal article" date="2017" name="Cell">
        <title>Insights into land plant evolution garnered from the Marchantia polymorpha genome.</title>
        <authorList>
            <person name="Bowman J.L."/>
            <person name="Kohchi T."/>
            <person name="Yamato K.T."/>
            <person name="Jenkins J."/>
            <person name="Shu S."/>
            <person name="Ishizaki K."/>
            <person name="Yamaoka S."/>
            <person name="Nishihama R."/>
            <person name="Nakamura Y."/>
            <person name="Berger F."/>
            <person name="Adam C."/>
            <person name="Aki S.S."/>
            <person name="Althoff F."/>
            <person name="Araki T."/>
            <person name="Arteaga-Vazquez M.A."/>
            <person name="Balasubrmanian S."/>
            <person name="Barry K."/>
            <person name="Bauer D."/>
            <person name="Boehm C.R."/>
            <person name="Briginshaw L."/>
            <person name="Caballero-Perez J."/>
            <person name="Catarino B."/>
            <person name="Chen F."/>
            <person name="Chiyoda S."/>
            <person name="Chovatia M."/>
            <person name="Davies K.M."/>
            <person name="Delmans M."/>
            <person name="Demura T."/>
            <person name="Dierschke T."/>
            <person name="Dolan L."/>
            <person name="Dorantes-Acosta A.E."/>
            <person name="Eklund D.M."/>
            <person name="Florent S.N."/>
            <person name="Flores-Sandoval E."/>
            <person name="Fujiyama A."/>
            <person name="Fukuzawa H."/>
            <person name="Galik B."/>
            <person name="Grimanelli D."/>
            <person name="Grimwood J."/>
            <person name="Grossniklaus U."/>
            <person name="Hamada T."/>
            <person name="Haseloff J."/>
            <person name="Hetherington A.J."/>
            <person name="Higo A."/>
            <person name="Hirakawa Y."/>
            <person name="Hundley H.N."/>
            <person name="Ikeda Y."/>
            <person name="Inoue K."/>
            <person name="Inoue S.I."/>
            <person name="Ishida S."/>
            <person name="Jia Q."/>
            <person name="Kakita M."/>
            <person name="Kanazawa T."/>
            <person name="Kawai Y."/>
            <person name="Kawashima T."/>
            <person name="Kennedy M."/>
            <person name="Kinose K."/>
            <person name="Kinoshita T."/>
            <person name="Kohara Y."/>
            <person name="Koide E."/>
            <person name="Komatsu K."/>
            <person name="Kopischke S."/>
            <person name="Kubo M."/>
            <person name="Kyozuka J."/>
            <person name="Lagercrantz U."/>
            <person name="Lin S.S."/>
            <person name="Lindquist E."/>
            <person name="Lipzen A.M."/>
            <person name="Lu C.W."/>
            <person name="De Luna E."/>
            <person name="Martienssen R.A."/>
            <person name="Minamino N."/>
            <person name="Mizutani M."/>
            <person name="Mizutani M."/>
            <person name="Mochizuki N."/>
            <person name="Monte I."/>
            <person name="Mosher R."/>
            <person name="Nagasaki H."/>
            <person name="Nakagami H."/>
            <person name="Naramoto S."/>
            <person name="Nishitani K."/>
            <person name="Ohtani M."/>
            <person name="Okamoto T."/>
            <person name="Okumura M."/>
            <person name="Phillips J."/>
            <person name="Pollak B."/>
            <person name="Reinders A."/>
            <person name="Rovekamp M."/>
            <person name="Sano R."/>
            <person name="Sawa S."/>
            <person name="Schmid M.W."/>
            <person name="Shirakawa M."/>
            <person name="Solano R."/>
            <person name="Spunde A."/>
            <person name="Suetsugu N."/>
            <person name="Sugano S."/>
            <person name="Sugiyama A."/>
            <person name="Sun R."/>
            <person name="Suzuki Y."/>
            <person name="Takenaka M."/>
            <person name="Takezawa D."/>
            <person name="Tomogane H."/>
            <person name="Tsuzuki M."/>
            <person name="Ueda T."/>
            <person name="Umeda M."/>
            <person name="Ward J.M."/>
            <person name="Watanabe Y."/>
            <person name="Yazaki K."/>
            <person name="Yokoyama R."/>
            <person name="Yoshitake Y."/>
            <person name="Yotsui I."/>
            <person name="Zachgo S."/>
            <person name="Schmutz J."/>
        </authorList>
    </citation>
    <scope>NUCLEOTIDE SEQUENCE [LARGE SCALE GENOMIC DNA]</scope>
    <source>
        <strain evidence="2">Tak-1</strain>
    </source>
</reference>
<gene>
    <name evidence="1" type="ORF">MARPO_0124s0033</name>
</gene>